<accession>A0ABW0K1Z1</accession>
<dbReference type="InterPro" id="IPR007730">
    <property type="entry name" value="SPOR-like_dom"/>
</dbReference>
<feature type="region of interest" description="Disordered" evidence="1">
    <location>
        <begin position="652"/>
        <end position="698"/>
    </location>
</feature>
<evidence type="ECO:0000313" key="5">
    <source>
        <dbReference type="Proteomes" id="UP001596044"/>
    </source>
</evidence>
<keyword evidence="2" id="KW-0732">Signal</keyword>
<evidence type="ECO:0000313" key="4">
    <source>
        <dbReference type="EMBL" id="MFC5447230.1"/>
    </source>
</evidence>
<feature type="chain" id="PRO_5045929065" evidence="2">
    <location>
        <begin position="34"/>
        <end position="739"/>
    </location>
</feature>
<keyword evidence="5" id="KW-1185">Reference proteome</keyword>
<reference evidence="5" key="1">
    <citation type="journal article" date="2019" name="Int. J. Syst. Evol. Microbiol.">
        <title>The Global Catalogue of Microorganisms (GCM) 10K type strain sequencing project: providing services to taxonomists for standard genome sequencing and annotation.</title>
        <authorList>
            <consortium name="The Broad Institute Genomics Platform"/>
            <consortium name="The Broad Institute Genome Sequencing Center for Infectious Disease"/>
            <person name="Wu L."/>
            <person name="Ma J."/>
        </authorList>
    </citation>
    <scope>NUCLEOTIDE SEQUENCE [LARGE SCALE GENOMIC DNA]</scope>
    <source>
        <strain evidence="5">KACC 11904</strain>
    </source>
</reference>
<dbReference type="Gene3D" id="3.30.70.1070">
    <property type="entry name" value="Sporulation related repeat"/>
    <property type="match status" value="1"/>
</dbReference>
<proteinExistence type="predicted"/>
<evidence type="ECO:0000259" key="3">
    <source>
        <dbReference type="PROSITE" id="PS51724"/>
    </source>
</evidence>
<dbReference type="NCBIfam" id="TIGR02669">
    <property type="entry name" value="SpoIID_LytB"/>
    <property type="match status" value="1"/>
</dbReference>
<feature type="domain" description="SPOR" evidence="3">
    <location>
        <begin position="172"/>
        <end position="253"/>
    </location>
</feature>
<comment type="caution">
    <text evidence="4">The sequence shown here is derived from an EMBL/GenBank/DDBJ whole genome shotgun (WGS) entry which is preliminary data.</text>
</comment>
<gene>
    <name evidence="4" type="ORF">ACFPOG_03100</name>
</gene>
<name>A0ABW0K1Z1_9BACL</name>
<dbReference type="InterPro" id="IPR013693">
    <property type="entry name" value="SpoIID/LytB_N"/>
</dbReference>
<dbReference type="Proteomes" id="UP001596044">
    <property type="component" value="Unassembled WGS sequence"/>
</dbReference>
<dbReference type="PROSITE" id="PS51724">
    <property type="entry name" value="SPOR"/>
    <property type="match status" value="2"/>
</dbReference>
<protein>
    <submittedName>
        <fullName evidence="4">SpoIID/LytB domain-containing protein</fullName>
    </submittedName>
</protein>
<sequence>MKRTKRTAPQTILMLTTAALTLGALTLQPHAYADAAIHTDQIRVALFIDSNKYKLVEPVVTLSSASGLDIGVRTAGTDEAHIWTTVSASARVSLDQFSVMMLETPDFAAARALYGKLATMAGDSYILSRPKQGNTVYQVFYGSYPTKEAAESAKAQALKDTTVAAQTMAAAPVLTGPLHWTTGAFGSEAAAAAQAGVYQQAGLSADVALQEDANGRLTYTVWVGSEATADQLNAVKQAALKAAAGVSLVEANTQLPYLLKRSDVTLSTNGTDAMPHFAGGAANQKTWIHPKAAGISVKERADRSYRGDMEMSAYHDKLALINELPLEQYLYSVLGSELSSGWPAEALKAQAVAARTFALKQGNKYEIAQVSDTTLDQAYYGMQREFANGIQAVDTTKGEVLTYNNALIEPVFGSNAGGMTADPSEVWGNPVAYLRSVSSPDQGAEKGKAVWNRVMLADGRTGYVSAVYLKDTGAKNKDGAAYFEATEANVNVRLAPYVDNSANPAIDQLAAKERVVVLGQETESNAYSWIRGPYNAADIKSKLTAAGVTVNGDLKSLEISKRGPSGRVTELKANGVVVKVPYPDALRSALGGLPSTRFEIEVAGSYTGTGNSVGNTSAPSSASDGLAIAGAGQTTGSGQSAETIYVLSGGQSQPATLKPSDLTALGASGTAQPQATTTPGTSMPESTGPVQGGSFIFRGTGNGHGLGMSQWGAKGYAELGYTYQKILQTYYAGVNITKE</sequence>
<dbReference type="Pfam" id="PF05036">
    <property type="entry name" value="SPOR"/>
    <property type="match status" value="1"/>
</dbReference>
<dbReference type="PANTHER" id="PTHR30032:SF4">
    <property type="entry name" value="AMIDASE ENHANCER"/>
    <property type="match status" value="1"/>
</dbReference>
<dbReference type="EMBL" id="JBHSMJ010000006">
    <property type="protein sequence ID" value="MFC5447230.1"/>
    <property type="molecule type" value="Genomic_DNA"/>
</dbReference>
<dbReference type="RefSeq" id="WP_270878429.1">
    <property type="nucleotide sequence ID" value="NZ_JAQFVF010000019.1"/>
</dbReference>
<dbReference type="InterPro" id="IPR036680">
    <property type="entry name" value="SPOR-like_sf"/>
</dbReference>
<feature type="compositionally biased region" description="Low complexity" evidence="1">
    <location>
        <begin position="666"/>
        <end position="682"/>
    </location>
</feature>
<evidence type="ECO:0000256" key="2">
    <source>
        <dbReference type="SAM" id="SignalP"/>
    </source>
</evidence>
<organism evidence="4 5">
    <name type="scientific">Paenibacillus aestuarii</name>
    <dbReference type="NCBI Taxonomy" id="516965"/>
    <lineage>
        <taxon>Bacteria</taxon>
        <taxon>Bacillati</taxon>
        <taxon>Bacillota</taxon>
        <taxon>Bacilli</taxon>
        <taxon>Bacillales</taxon>
        <taxon>Paenibacillaceae</taxon>
        <taxon>Paenibacillus</taxon>
    </lineage>
</organism>
<dbReference type="InterPro" id="IPR051922">
    <property type="entry name" value="Bact_Sporulation_Assoc"/>
</dbReference>
<evidence type="ECO:0000256" key="1">
    <source>
        <dbReference type="SAM" id="MobiDB-lite"/>
    </source>
</evidence>
<dbReference type="PANTHER" id="PTHR30032">
    <property type="entry name" value="N-ACETYLMURAMOYL-L-ALANINE AMIDASE-RELATED"/>
    <property type="match status" value="1"/>
</dbReference>
<dbReference type="InterPro" id="IPR013486">
    <property type="entry name" value="SpoIID/LytB"/>
</dbReference>
<dbReference type="Pfam" id="PF08486">
    <property type="entry name" value="SpoIID"/>
    <property type="match status" value="1"/>
</dbReference>
<feature type="domain" description="SPOR" evidence="3">
    <location>
        <begin position="91"/>
        <end position="170"/>
    </location>
</feature>
<feature type="signal peptide" evidence="2">
    <location>
        <begin position="1"/>
        <end position="33"/>
    </location>
</feature>